<dbReference type="GO" id="GO:0016973">
    <property type="term" value="P:poly(A)+ mRNA export from nucleus"/>
    <property type="evidence" value="ECO:0007669"/>
    <property type="project" value="InterPro"/>
</dbReference>
<keyword evidence="7" id="KW-0906">Nuclear pore complex</keyword>
<comment type="similarity">
    <text evidence="2">Belongs to the GLE1 family.</text>
</comment>
<dbReference type="GO" id="GO:0005543">
    <property type="term" value="F:phospholipid binding"/>
    <property type="evidence" value="ECO:0007669"/>
    <property type="project" value="TreeGrafter"/>
</dbReference>
<accession>E4YJ82</accession>
<dbReference type="InterPro" id="IPR038506">
    <property type="entry name" value="GLE1-like_sf"/>
</dbReference>
<comment type="function">
    <text evidence="9">Required for the export of mRNAs containing poly(A) tails from the nucleus into the cytoplasm. May be involved in the terminal step of the mRNA transport through the nuclear pore complex (NPC).</text>
</comment>
<evidence type="ECO:0000256" key="12">
    <source>
        <dbReference type="ARBA" id="ARBA00030897"/>
    </source>
</evidence>
<dbReference type="Proteomes" id="UP000011014">
    <property type="component" value="Unassembled WGS sequence"/>
</dbReference>
<dbReference type="CDD" id="cd22265">
    <property type="entry name" value="UDM1_RNF168"/>
    <property type="match status" value="1"/>
</dbReference>
<dbReference type="Gene3D" id="1.25.40.510">
    <property type="entry name" value="GLE1-like"/>
    <property type="match status" value="1"/>
</dbReference>
<evidence type="ECO:0000256" key="11">
    <source>
        <dbReference type="ARBA" id="ARBA00029983"/>
    </source>
</evidence>
<sequence length="524" mass="59267">MWRNGEPRHTIRDIGALLEMAEEEALHTEKILREKQKRMSARESESGLKELNTGYGDSGKSLNGFYSILPSNENQIRLASANLRKLWRKSNENTFVLEAFAASPSSSKNSSKNGKTLKELDNVYNKRLPARVVDFSAEYEKDISSEAASRENKFRQAEQAYKKALAERAEQERIYEEHLQQKQMKERQKAKEEEAFAHAKQEADRATKQLEKTPEESSVPPIQTESAAINTSGDPGRRFESFLTRKQIEDQIKLWEDSCRSLLHPKTDSDKQIAMKIKRLIAVPIGALTQRSGEDLKIQIKKIGDLLDGKDLPNHPETEKYATLCASQRMVRLAEEQLSSNEKAACAAAAAVIALWDYDSRFGQLFMAHLYLACPVLLPRDPQPQDIDETRMRSYVGYARLITCMASSDCAPGTNFHPFGIENLWKILASILLLPTQNELGPHVVYEVLRYSGKRLAAYYNNSFSKLLAYIYNHYIPTATGGPAARLSSILDEVDQKGWQDPPGNLASNFWTTKDEHTGRIVDH</sequence>
<dbReference type="Pfam" id="PF07817">
    <property type="entry name" value="GLE1"/>
    <property type="match status" value="2"/>
</dbReference>
<dbReference type="PANTHER" id="PTHR12960:SF0">
    <property type="entry name" value="MRNA EXPORT FACTOR GLE1"/>
    <property type="match status" value="1"/>
</dbReference>
<evidence type="ECO:0000256" key="1">
    <source>
        <dbReference type="ARBA" id="ARBA00004567"/>
    </source>
</evidence>
<dbReference type="AlphaFoldDB" id="E4YJ82"/>
<feature type="region of interest" description="Disordered" evidence="14">
    <location>
        <begin position="179"/>
        <end position="236"/>
    </location>
</feature>
<dbReference type="GO" id="GO:0005737">
    <property type="term" value="C:cytoplasm"/>
    <property type="evidence" value="ECO:0007669"/>
    <property type="project" value="TreeGrafter"/>
</dbReference>
<name>E4YJ82_OIKDI</name>
<dbReference type="EMBL" id="FN654643">
    <property type="protein sequence ID" value="CBY35543.1"/>
    <property type="molecule type" value="Genomic_DNA"/>
</dbReference>
<evidence type="ECO:0000313" key="15">
    <source>
        <dbReference type="EMBL" id="CBY35543.1"/>
    </source>
</evidence>
<dbReference type="GO" id="GO:0015031">
    <property type="term" value="P:protein transport"/>
    <property type="evidence" value="ECO:0007669"/>
    <property type="project" value="UniProtKB-KW"/>
</dbReference>
<evidence type="ECO:0000256" key="7">
    <source>
        <dbReference type="ARBA" id="ARBA00023132"/>
    </source>
</evidence>
<proteinExistence type="inferred from homology"/>
<feature type="compositionally biased region" description="Polar residues" evidence="14">
    <location>
        <begin position="220"/>
        <end position="233"/>
    </location>
</feature>
<keyword evidence="4" id="KW-0509">mRNA transport</keyword>
<evidence type="ECO:0000256" key="9">
    <source>
        <dbReference type="ARBA" id="ARBA00024680"/>
    </source>
</evidence>
<evidence type="ECO:0000256" key="2">
    <source>
        <dbReference type="ARBA" id="ARBA00011056"/>
    </source>
</evidence>
<evidence type="ECO:0000256" key="13">
    <source>
        <dbReference type="ARBA" id="ARBA00031503"/>
    </source>
</evidence>
<keyword evidence="8" id="KW-0539">Nucleus</keyword>
<comment type="subcellular location">
    <subcellularLocation>
        <location evidence="1">Nucleus</location>
        <location evidence="1">Nuclear pore complex</location>
    </subcellularLocation>
</comment>
<keyword evidence="3" id="KW-0813">Transport</keyword>
<evidence type="ECO:0000256" key="3">
    <source>
        <dbReference type="ARBA" id="ARBA00022448"/>
    </source>
</evidence>
<reference evidence="15" key="1">
    <citation type="journal article" date="2010" name="Science">
        <title>Plasticity of animal genome architecture unmasked by rapid evolution of a pelagic tunicate.</title>
        <authorList>
            <person name="Denoeud F."/>
            <person name="Henriet S."/>
            <person name="Mungpakdee S."/>
            <person name="Aury J.M."/>
            <person name="Da Silva C."/>
            <person name="Brinkmann H."/>
            <person name="Mikhaleva J."/>
            <person name="Olsen L.C."/>
            <person name="Jubin C."/>
            <person name="Canestro C."/>
            <person name="Bouquet J.M."/>
            <person name="Danks G."/>
            <person name="Poulain J."/>
            <person name="Campsteijn C."/>
            <person name="Adamski M."/>
            <person name="Cross I."/>
            <person name="Yadetie F."/>
            <person name="Muffato M."/>
            <person name="Louis A."/>
            <person name="Butcher S."/>
            <person name="Tsagkogeorga G."/>
            <person name="Konrad A."/>
            <person name="Singh S."/>
            <person name="Jensen M.F."/>
            <person name="Cong E.H."/>
            <person name="Eikeseth-Otteraa H."/>
            <person name="Noel B."/>
            <person name="Anthouard V."/>
            <person name="Porcel B.M."/>
            <person name="Kachouri-Lafond R."/>
            <person name="Nishino A."/>
            <person name="Ugolini M."/>
            <person name="Chourrout P."/>
            <person name="Nishida H."/>
            <person name="Aasland R."/>
            <person name="Huzurbazar S."/>
            <person name="Westhof E."/>
            <person name="Delsuc F."/>
            <person name="Lehrach H."/>
            <person name="Reinhardt R."/>
            <person name="Weissenbach J."/>
            <person name="Roy S.W."/>
            <person name="Artiguenave F."/>
            <person name="Postlethwait J.H."/>
            <person name="Manak J.R."/>
            <person name="Thompson E.M."/>
            <person name="Jaillon O."/>
            <person name="Du Pasquier L."/>
            <person name="Boudinot P."/>
            <person name="Liberles D.A."/>
            <person name="Volff J.N."/>
            <person name="Philippe H."/>
            <person name="Lenhard B."/>
            <person name="Roest Crollius H."/>
            <person name="Wincker P."/>
            <person name="Chourrout D."/>
        </authorList>
    </citation>
    <scope>NUCLEOTIDE SEQUENCE [LARGE SCALE GENOMIC DNA]</scope>
</reference>
<evidence type="ECO:0000256" key="4">
    <source>
        <dbReference type="ARBA" id="ARBA00022816"/>
    </source>
</evidence>
<evidence type="ECO:0000256" key="14">
    <source>
        <dbReference type="SAM" id="MobiDB-lite"/>
    </source>
</evidence>
<feature type="compositionally biased region" description="Basic and acidic residues" evidence="14">
    <location>
        <begin position="179"/>
        <end position="215"/>
    </location>
</feature>
<evidence type="ECO:0000256" key="8">
    <source>
        <dbReference type="ARBA" id="ARBA00023242"/>
    </source>
</evidence>
<organism evidence="15">
    <name type="scientific">Oikopleura dioica</name>
    <name type="common">Tunicate</name>
    <dbReference type="NCBI Taxonomy" id="34765"/>
    <lineage>
        <taxon>Eukaryota</taxon>
        <taxon>Metazoa</taxon>
        <taxon>Chordata</taxon>
        <taxon>Tunicata</taxon>
        <taxon>Appendicularia</taxon>
        <taxon>Copelata</taxon>
        <taxon>Oikopleuridae</taxon>
        <taxon>Oikopleura</taxon>
    </lineage>
</organism>
<evidence type="ECO:0000256" key="5">
    <source>
        <dbReference type="ARBA" id="ARBA00022927"/>
    </source>
</evidence>
<evidence type="ECO:0000256" key="10">
    <source>
        <dbReference type="ARBA" id="ARBA00026227"/>
    </source>
</evidence>
<dbReference type="GO" id="GO:0044614">
    <property type="term" value="C:nuclear pore cytoplasmic filaments"/>
    <property type="evidence" value="ECO:0007669"/>
    <property type="project" value="TreeGrafter"/>
</dbReference>
<dbReference type="GO" id="GO:0031369">
    <property type="term" value="F:translation initiation factor binding"/>
    <property type="evidence" value="ECO:0007669"/>
    <property type="project" value="TreeGrafter"/>
</dbReference>
<keyword evidence="6" id="KW-0811">Translocation</keyword>
<keyword evidence="5" id="KW-0653">Protein transport</keyword>
<dbReference type="GO" id="GO:0000822">
    <property type="term" value="F:inositol hexakisphosphate binding"/>
    <property type="evidence" value="ECO:0007669"/>
    <property type="project" value="TreeGrafter"/>
</dbReference>
<gene>
    <name evidence="15" type="ORF">GSOID_T00027366001</name>
</gene>
<dbReference type="PANTHER" id="PTHR12960">
    <property type="entry name" value="GLE-1-RELATED"/>
    <property type="match status" value="1"/>
</dbReference>
<protein>
    <recommendedName>
        <fullName evidence="10">mRNA export factor GLE1</fullName>
    </recommendedName>
    <alternativeName>
        <fullName evidence="12">GLE1 RNA export mediator</fullName>
    </alternativeName>
    <alternativeName>
        <fullName evidence="13">GLE1-like protein</fullName>
    </alternativeName>
    <alternativeName>
        <fullName evidence="11">Nucleoporin GLE1</fullName>
    </alternativeName>
</protein>
<dbReference type="InterPro" id="IPR012476">
    <property type="entry name" value="GLE1"/>
</dbReference>
<evidence type="ECO:0000256" key="6">
    <source>
        <dbReference type="ARBA" id="ARBA00023010"/>
    </source>
</evidence>